<proteinExistence type="predicted"/>
<dbReference type="AlphaFoldDB" id="A0A8T4GBU1"/>
<accession>A0A8T4GBU1</accession>
<evidence type="ECO:0000313" key="2">
    <source>
        <dbReference type="EMBL" id="MBP1921297.1"/>
    </source>
</evidence>
<feature type="transmembrane region" description="Helical" evidence="1">
    <location>
        <begin position="16"/>
        <end position="34"/>
    </location>
</feature>
<feature type="transmembrane region" description="Helical" evidence="1">
    <location>
        <begin position="40"/>
        <end position="58"/>
    </location>
</feature>
<evidence type="ECO:0000256" key="1">
    <source>
        <dbReference type="SAM" id="Phobius"/>
    </source>
</evidence>
<reference evidence="2" key="1">
    <citation type="submission" date="2021-03" db="EMBL/GenBank/DDBJ databases">
        <title>Genomic Encyclopedia of Type Strains, Phase IV (KMG-IV): sequencing the most valuable type-strain genomes for metagenomic binning, comparative biology and taxonomic classification.</title>
        <authorList>
            <person name="Goeker M."/>
        </authorList>
    </citation>
    <scope>NUCLEOTIDE SEQUENCE</scope>
    <source>
        <strain evidence="2">DSM 23564</strain>
    </source>
</reference>
<sequence length="85" mass="8990">MSGVTAGLVDFGTRSLVTHAIMAATLVTGLAIGLTVDSQVGLVSFVALLNFTAGMWICQSIHSLGTSAREDEYDGVINELRKYVE</sequence>
<evidence type="ECO:0000313" key="3">
    <source>
        <dbReference type="Proteomes" id="UP000823588"/>
    </source>
</evidence>
<protein>
    <submittedName>
        <fullName evidence="2">Uncharacterized protein</fullName>
    </submittedName>
</protein>
<keyword evidence="1" id="KW-0812">Transmembrane</keyword>
<dbReference type="OrthoDB" id="205740at2157"/>
<name>A0A8T4GBU1_9EURY</name>
<dbReference type="EMBL" id="JAGGKQ010000002">
    <property type="protein sequence ID" value="MBP1921297.1"/>
    <property type="molecule type" value="Genomic_DNA"/>
</dbReference>
<dbReference type="Proteomes" id="UP000823588">
    <property type="component" value="Unassembled WGS sequence"/>
</dbReference>
<organism evidence="2 3">
    <name type="scientific">Halorubrum alkaliphilum</name>
    <dbReference type="NCBI Taxonomy" id="261290"/>
    <lineage>
        <taxon>Archaea</taxon>
        <taxon>Methanobacteriati</taxon>
        <taxon>Methanobacteriota</taxon>
        <taxon>Stenosarchaea group</taxon>
        <taxon>Halobacteria</taxon>
        <taxon>Halobacteriales</taxon>
        <taxon>Haloferacaceae</taxon>
        <taxon>Halorubrum</taxon>
    </lineage>
</organism>
<keyword evidence="1" id="KW-0472">Membrane</keyword>
<keyword evidence="3" id="KW-1185">Reference proteome</keyword>
<keyword evidence="1" id="KW-1133">Transmembrane helix</keyword>
<gene>
    <name evidence="2" type="ORF">J2751_000286</name>
</gene>
<comment type="caution">
    <text evidence="2">The sequence shown here is derived from an EMBL/GenBank/DDBJ whole genome shotgun (WGS) entry which is preliminary data.</text>
</comment>